<comment type="catalytic activity">
    <reaction evidence="5">
        <text>a 3-(all-trans-polyprenyl)benzene-1,2-diol + S-adenosyl-L-methionine = a 2-methoxy-6-(all-trans-polyprenyl)phenol + S-adenosyl-L-homocysteine + H(+)</text>
        <dbReference type="Rhea" id="RHEA:31411"/>
        <dbReference type="Rhea" id="RHEA-COMP:9550"/>
        <dbReference type="Rhea" id="RHEA-COMP:9551"/>
        <dbReference type="ChEBI" id="CHEBI:15378"/>
        <dbReference type="ChEBI" id="CHEBI:57856"/>
        <dbReference type="ChEBI" id="CHEBI:59789"/>
        <dbReference type="ChEBI" id="CHEBI:62729"/>
        <dbReference type="ChEBI" id="CHEBI:62731"/>
        <dbReference type="EC" id="2.1.1.222"/>
    </reaction>
</comment>
<feature type="binding site" evidence="5">
    <location>
        <position position="36"/>
    </location>
    <ligand>
        <name>S-adenosyl-L-methionine</name>
        <dbReference type="ChEBI" id="CHEBI:59789"/>
    </ligand>
</feature>
<name>A0ABU2ZNT6_9ALTE</name>
<evidence type="ECO:0000256" key="4">
    <source>
        <dbReference type="ARBA" id="ARBA00022691"/>
    </source>
</evidence>
<evidence type="ECO:0000256" key="5">
    <source>
        <dbReference type="HAMAP-Rule" id="MF_00472"/>
    </source>
</evidence>
<keyword evidence="2 5" id="KW-0808">Transferase</keyword>
<gene>
    <name evidence="5 6" type="primary">ubiG</name>
    <name evidence="6" type="ORF">RM552_05495</name>
</gene>
<dbReference type="SUPFAM" id="SSF53335">
    <property type="entry name" value="S-adenosyl-L-methionine-dependent methyltransferases"/>
    <property type="match status" value="1"/>
</dbReference>
<accession>A0ABU2ZNT6</accession>
<keyword evidence="1 5" id="KW-0489">Methyltransferase</keyword>
<evidence type="ECO:0000313" key="7">
    <source>
        <dbReference type="Proteomes" id="UP001253545"/>
    </source>
</evidence>
<reference evidence="6 7" key="1">
    <citation type="submission" date="2023-09" db="EMBL/GenBank/DDBJ databases">
        <authorList>
            <person name="Rey-Velasco X."/>
        </authorList>
    </citation>
    <scope>NUCLEOTIDE SEQUENCE [LARGE SCALE GENOMIC DNA]</scope>
    <source>
        <strain evidence="6 7">P117</strain>
    </source>
</reference>
<dbReference type="Gene3D" id="3.40.50.150">
    <property type="entry name" value="Vaccinia Virus protein VP39"/>
    <property type="match status" value="1"/>
</dbReference>
<dbReference type="PANTHER" id="PTHR43464:SF19">
    <property type="entry name" value="UBIQUINONE BIOSYNTHESIS O-METHYLTRANSFERASE, MITOCHONDRIAL"/>
    <property type="match status" value="1"/>
</dbReference>
<proteinExistence type="inferred from homology"/>
<feature type="binding site" evidence="5">
    <location>
        <position position="56"/>
    </location>
    <ligand>
        <name>S-adenosyl-L-methionine</name>
        <dbReference type="ChEBI" id="CHEBI:59789"/>
    </ligand>
</feature>
<evidence type="ECO:0000256" key="2">
    <source>
        <dbReference type="ARBA" id="ARBA00022679"/>
    </source>
</evidence>
<comment type="pathway">
    <text evidence="5">Cofactor biosynthesis; ubiquinone biosynthesis.</text>
</comment>
<comment type="catalytic activity">
    <reaction evidence="5">
        <text>a 3-demethylubiquinol + S-adenosyl-L-methionine = a ubiquinol + S-adenosyl-L-homocysteine + H(+)</text>
        <dbReference type="Rhea" id="RHEA:44380"/>
        <dbReference type="Rhea" id="RHEA-COMP:9566"/>
        <dbReference type="Rhea" id="RHEA-COMP:10914"/>
        <dbReference type="ChEBI" id="CHEBI:15378"/>
        <dbReference type="ChEBI" id="CHEBI:17976"/>
        <dbReference type="ChEBI" id="CHEBI:57856"/>
        <dbReference type="ChEBI" id="CHEBI:59789"/>
        <dbReference type="ChEBI" id="CHEBI:84422"/>
        <dbReference type="EC" id="2.1.1.64"/>
    </reaction>
</comment>
<comment type="similarity">
    <text evidence="5">Belongs to the methyltransferase superfamily. UbiG/COQ3 family.</text>
</comment>
<evidence type="ECO:0000256" key="1">
    <source>
        <dbReference type="ARBA" id="ARBA00022603"/>
    </source>
</evidence>
<organism evidence="6 7">
    <name type="scientific">Glaciecola petra</name>
    <dbReference type="NCBI Taxonomy" id="3075602"/>
    <lineage>
        <taxon>Bacteria</taxon>
        <taxon>Pseudomonadati</taxon>
        <taxon>Pseudomonadota</taxon>
        <taxon>Gammaproteobacteria</taxon>
        <taxon>Alteromonadales</taxon>
        <taxon>Alteromonadaceae</taxon>
        <taxon>Glaciecola</taxon>
    </lineage>
</organism>
<comment type="caution">
    <text evidence="6">The sequence shown here is derived from an EMBL/GenBank/DDBJ whole genome shotgun (WGS) entry which is preliminary data.</text>
</comment>
<feature type="binding site" evidence="5">
    <location>
        <position position="77"/>
    </location>
    <ligand>
        <name>S-adenosyl-L-methionine</name>
        <dbReference type="ChEBI" id="CHEBI:59789"/>
    </ligand>
</feature>
<comment type="function">
    <text evidence="5">O-methyltransferase that catalyzes the 2 O-methylation steps in the ubiquinone biosynthetic pathway.</text>
</comment>
<dbReference type="Pfam" id="PF13489">
    <property type="entry name" value="Methyltransf_23"/>
    <property type="match status" value="1"/>
</dbReference>
<evidence type="ECO:0000313" key="6">
    <source>
        <dbReference type="EMBL" id="MDT0594288.1"/>
    </source>
</evidence>
<keyword evidence="3 5" id="KW-0831">Ubiquinone biosynthesis</keyword>
<dbReference type="NCBIfam" id="TIGR01983">
    <property type="entry name" value="UbiG"/>
    <property type="match status" value="1"/>
</dbReference>
<dbReference type="HAMAP" id="MF_00472">
    <property type="entry name" value="UbiG"/>
    <property type="match status" value="1"/>
</dbReference>
<dbReference type="CDD" id="cd02440">
    <property type="entry name" value="AdoMet_MTases"/>
    <property type="match status" value="1"/>
</dbReference>
<dbReference type="RefSeq" id="WP_311367766.1">
    <property type="nucleotide sequence ID" value="NZ_JAVRHX010000001.1"/>
</dbReference>
<dbReference type="PANTHER" id="PTHR43464">
    <property type="entry name" value="METHYLTRANSFERASE"/>
    <property type="match status" value="1"/>
</dbReference>
<dbReference type="Proteomes" id="UP001253545">
    <property type="component" value="Unassembled WGS sequence"/>
</dbReference>
<dbReference type="GO" id="GO:0102208">
    <property type="term" value="F:2-polyprenyl-6-hydroxyphenol methylase activity"/>
    <property type="evidence" value="ECO:0007669"/>
    <property type="project" value="UniProtKB-EC"/>
</dbReference>
<evidence type="ECO:0000256" key="3">
    <source>
        <dbReference type="ARBA" id="ARBA00022688"/>
    </source>
</evidence>
<dbReference type="GO" id="GO:0061542">
    <property type="term" value="F:3-demethylubiquinol 3-O-methyltransferase activity"/>
    <property type="evidence" value="ECO:0007669"/>
    <property type="project" value="UniProtKB-EC"/>
</dbReference>
<protein>
    <recommendedName>
        <fullName evidence="5">Ubiquinone biosynthesis O-methyltransferase</fullName>
    </recommendedName>
    <alternativeName>
        <fullName evidence="5">2-polyprenyl-6-hydroxyphenol methylase</fullName>
        <ecNumber evidence="5">2.1.1.222</ecNumber>
    </alternativeName>
    <alternativeName>
        <fullName evidence="5">3-demethylubiquinone 3-O-methyltransferase</fullName>
        <ecNumber evidence="5">2.1.1.64</ecNumber>
    </alternativeName>
</protein>
<dbReference type="InterPro" id="IPR029063">
    <property type="entry name" value="SAM-dependent_MTases_sf"/>
</dbReference>
<dbReference type="GO" id="GO:0032259">
    <property type="term" value="P:methylation"/>
    <property type="evidence" value="ECO:0007669"/>
    <property type="project" value="UniProtKB-KW"/>
</dbReference>
<sequence>MSNIDTDELSKFDDLANTWWDRNGEFKSLHDINPLRVDYIESYVGGVFGKTIVDIGCGGGILAEELAARGAIVTGIDMVQRSLDVAKLHMLESGADDLQLNYALSTVEDWADKHEQQYDIVTCLEMLEHVPDPSSIVRACARLTKPGGRVIFSTLNKNLKSYLLAIITAEHVLGMVPKGTHDYQKFIMPAALNKMIEQTELVPEHITGLHFNPLANQYYLSDTNVDVNYFIACRKE</sequence>
<dbReference type="EC" id="2.1.1.222" evidence="5"/>
<feature type="binding site" evidence="5">
    <location>
        <position position="124"/>
    </location>
    <ligand>
        <name>S-adenosyl-L-methionine</name>
        <dbReference type="ChEBI" id="CHEBI:59789"/>
    </ligand>
</feature>
<keyword evidence="7" id="KW-1185">Reference proteome</keyword>
<keyword evidence="4 5" id="KW-0949">S-adenosyl-L-methionine</keyword>
<dbReference type="InterPro" id="IPR010233">
    <property type="entry name" value="UbiG_MeTrfase"/>
</dbReference>
<dbReference type="EMBL" id="JAVRHX010000001">
    <property type="protein sequence ID" value="MDT0594288.1"/>
    <property type="molecule type" value="Genomic_DNA"/>
</dbReference>
<dbReference type="EC" id="2.1.1.64" evidence="5"/>